<dbReference type="SUPFAM" id="SSF48371">
    <property type="entry name" value="ARM repeat"/>
    <property type="match status" value="1"/>
</dbReference>
<dbReference type="PROSITE" id="PS50303">
    <property type="entry name" value="PUM_HD"/>
    <property type="match status" value="1"/>
</dbReference>
<feature type="region of interest" description="Disordered" evidence="7">
    <location>
        <begin position="1"/>
        <end position="58"/>
    </location>
</feature>
<feature type="repeat" description="Pumilio" evidence="6">
    <location>
        <begin position="261"/>
        <end position="296"/>
    </location>
</feature>
<name>A0ABM1QML9_CAMSA</name>
<dbReference type="PANTHER" id="PTHR12537">
    <property type="entry name" value="RNA BINDING PROTEIN PUMILIO-RELATED"/>
    <property type="match status" value="1"/>
</dbReference>
<feature type="compositionally biased region" description="Basic and acidic residues" evidence="7">
    <location>
        <begin position="1"/>
        <end position="15"/>
    </location>
</feature>
<protein>
    <submittedName>
        <fullName evidence="10">Pumilio homolog 13</fullName>
    </submittedName>
</protein>
<dbReference type="GeneID" id="104725163"/>
<evidence type="ECO:0000256" key="1">
    <source>
        <dbReference type="ARBA" id="ARBA00004496"/>
    </source>
</evidence>
<dbReference type="Proteomes" id="UP000694864">
    <property type="component" value="Chromosome 11"/>
</dbReference>
<organism evidence="9 10">
    <name type="scientific">Camelina sativa</name>
    <name type="common">False flax</name>
    <name type="synonym">Myagrum sativum</name>
    <dbReference type="NCBI Taxonomy" id="90675"/>
    <lineage>
        <taxon>Eukaryota</taxon>
        <taxon>Viridiplantae</taxon>
        <taxon>Streptophyta</taxon>
        <taxon>Embryophyta</taxon>
        <taxon>Tracheophyta</taxon>
        <taxon>Spermatophyta</taxon>
        <taxon>Magnoliopsida</taxon>
        <taxon>eudicotyledons</taxon>
        <taxon>Gunneridae</taxon>
        <taxon>Pentapetalae</taxon>
        <taxon>rosids</taxon>
        <taxon>malvids</taxon>
        <taxon>Brassicales</taxon>
        <taxon>Brassicaceae</taxon>
        <taxon>Camelineae</taxon>
        <taxon>Camelina</taxon>
    </lineage>
</organism>
<dbReference type="Gene3D" id="1.25.10.10">
    <property type="entry name" value="Leucine-rich Repeat Variant"/>
    <property type="match status" value="1"/>
</dbReference>
<keyword evidence="5" id="KW-0694">RNA-binding</keyword>
<evidence type="ECO:0000256" key="5">
    <source>
        <dbReference type="ARBA" id="ARBA00022884"/>
    </source>
</evidence>
<dbReference type="PROSITE" id="PS50302">
    <property type="entry name" value="PUM"/>
    <property type="match status" value="3"/>
</dbReference>
<feature type="compositionally biased region" description="Low complexity" evidence="7">
    <location>
        <begin position="33"/>
        <end position="53"/>
    </location>
</feature>
<evidence type="ECO:0000256" key="3">
    <source>
        <dbReference type="ARBA" id="ARBA00022737"/>
    </source>
</evidence>
<reference evidence="10" key="2">
    <citation type="submission" date="2025-08" db="UniProtKB">
        <authorList>
            <consortium name="RefSeq"/>
        </authorList>
    </citation>
    <scope>IDENTIFICATION</scope>
    <source>
        <tissue evidence="10">Leaf</tissue>
    </source>
</reference>
<dbReference type="SMART" id="SM00025">
    <property type="entry name" value="Pumilio"/>
    <property type="match status" value="5"/>
</dbReference>
<accession>A0ABM1QML9</accession>
<dbReference type="InterPro" id="IPR011989">
    <property type="entry name" value="ARM-like"/>
</dbReference>
<evidence type="ECO:0000259" key="8">
    <source>
        <dbReference type="PROSITE" id="PS50303"/>
    </source>
</evidence>
<proteinExistence type="predicted"/>
<dbReference type="InterPro" id="IPR033133">
    <property type="entry name" value="PUM-HD"/>
</dbReference>
<evidence type="ECO:0000313" key="10">
    <source>
        <dbReference type="RefSeq" id="XP_019088007.1"/>
    </source>
</evidence>
<dbReference type="RefSeq" id="XP_019088007.1">
    <property type="nucleotide sequence ID" value="XM_019232462.1"/>
</dbReference>
<gene>
    <name evidence="10" type="primary">LOC104725163</name>
</gene>
<dbReference type="InterPro" id="IPR001313">
    <property type="entry name" value="Pumilio_RNA-bd_rpt"/>
</dbReference>
<keyword evidence="9" id="KW-1185">Reference proteome</keyword>
<evidence type="ECO:0000313" key="9">
    <source>
        <dbReference type="Proteomes" id="UP000694864"/>
    </source>
</evidence>
<keyword evidence="4" id="KW-0810">Translation regulation</keyword>
<dbReference type="InterPro" id="IPR016024">
    <property type="entry name" value="ARM-type_fold"/>
</dbReference>
<keyword evidence="2" id="KW-0963">Cytoplasm</keyword>
<evidence type="ECO:0000256" key="6">
    <source>
        <dbReference type="PROSITE-ProRule" id="PRU00317"/>
    </source>
</evidence>
<feature type="repeat" description="Pumilio" evidence="6">
    <location>
        <begin position="415"/>
        <end position="450"/>
    </location>
</feature>
<evidence type="ECO:0000256" key="4">
    <source>
        <dbReference type="ARBA" id="ARBA00022845"/>
    </source>
</evidence>
<evidence type="ECO:0000256" key="2">
    <source>
        <dbReference type="ARBA" id="ARBA00022490"/>
    </source>
</evidence>
<feature type="repeat" description="Pumilio" evidence="6">
    <location>
        <begin position="451"/>
        <end position="489"/>
    </location>
</feature>
<evidence type="ECO:0000256" key="7">
    <source>
        <dbReference type="SAM" id="MobiDB-lite"/>
    </source>
</evidence>
<comment type="subcellular location">
    <subcellularLocation>
        <location evidence="1">Cytoplasm</location>
    </subcellularLocation>
</comment>
<reference evidence="9" key="1">
    <citation type="journal article" date="2014" name="Nat. Commun.">
        <title>The emerging biofuel crop Camelina sativa retains a highly undifferentiated hexaploid genome structure.</title>
        <authorList>
            <person name="Kagale S."/>
            <person name="Koh C."/>
            <person name="Nixon J."/>
            <person name="Bollina V."/>
            <person name="Clarke W.E."/>
            <person name="Tuteja R."/>
            <person name="Spillane C."/>
            <person name="Robinson S.J."/>
            <person name="Links M.G."/>
            <person name="Clarke C."/>
            <person name="Higgins E.E."/>
            <person name="Huebert T."/>
            <person name="Sharpe A.G."/>
            <person name="Parkin I.A."/>
        </authorList>
    </citation>
    <scope>NUCLEOTIDE SEQUENCE [LARGE SCALE GENOMIC DNA]</scope>
    <source>
        <strain evidence="9">cv. DH55</strain>
    </source>
</reference>
<keyword evidence="3" id="KW-0677">Repeat</keyword>
<dbReference type="PANTHER" id="PTHR12537:SF186">
    <property type="entry name" value="PUMILIO HOMOLOG 14-RELATED"/>
    <property type="match status" value="1"/>
</dbReference>
<sequence>MDKKFRVNTNGERDIWSTAEETPETATFRRGGSQSQAPQMQQQPSSQFHQPESSHQRVSNGFLNDLQTLESSFGGLSFSDSTVRQNSQPMPPNRYNHVINGGGSGVVVVGGGGNGYMPPLSAAYYQRELEGMQRFNYYQRELEGMQRFNQMQQRLSVQNDCSNRSSYDTYGLLNNGIMNGVSYSSRNHVSDQNPWDYSNGFGTGMNNPWMGSGYNHDQALAMANWREPPSILSMAKDKDLRDHLLMLLLGPQESVDVIYNALFAHLFDLMVDSHANDVVRRLMDKCSPEQIIQILDMVTQSQSQFVNLCFDPLGSKAMKWLVINTRLRCGEDQILRFLGAITTVALRLTRSSNAKEVILECFCQFTFPQCRHLVEVVAGHCYQIAIDQHGCSLIQQCFNNKRPMPFQIRQRFIIEIITHALKLCLNCYGNYVVQYVVELENQQVTEALVVQLLGSYAYLARNKYGSHAVQKLLQLKSINTRLIVNDLVQEIDTLLLDPFGNYVIQTAWFVSKDDVRQMLRWHIERNIRLMRCNKFGNKILERLNI</sequence>
<dbReference type="Pfam" id="PF00806">
    <property type="entry name" value="PUF"/>
    <property type="match status" value="5"/>
</dbReference>
<feature type="domain" description="PUM-HD" evidence="8">
    <location>
        <begin position="201"/>
        <end position="545"/>
    </location>
</feature>